<evidence type="ECO:0000313" key="6">
    <source>
        <dbReference type="EMBL" id="AHW60036.1"/>
    </source>
</evidence>
<dbReference type="Proteomes" id="UP000181981">
    <property type="component" value="Unassembled WGS sequence"/>
</dbReference>
<proteinExistence type="predicted"/>
<keyword evidence="2 3" id="KW-0175">Coiled coil</keyword>
<evidence type="ECO:0000259" key="5">
    <source>
        <dbReference type="Pfam" id="PF25990"/>
    </source>
</evidence>
<protein>
    <submittedName>
        <fullName evidence="7">Multidrug resistance efflux pump</fullName>
    </submittedName>
    <submittedName>
        <fullName evidence="6">RND transporter</fullName>
    </submittedName>
</protein>
<dbReference type="EMBL" id="CP007451">
    <property type="protein sequence ID" value="AHW60036.1"/>
    <property type="molecule type" value="Genomic_DNA"/>
</dbReference>
<name>X5E0E3_9BACT</name>
<dbReference type="Pfam" id="PF25990">
    <property type="entry name" value="Beta-barrel_YknX"/>
    <property type="match status" value="1"/>
</dbReference>
<evidence type="ECO:0000313" key="9">
    <source>
        <dbReference type="Proteomes" id="UP000181981"/>
    </source>
</evidence>
<dbReference type="Proteomes" id="UP000023772">
    <property type="component" value="Chromosome"/>
</dbReference>
<dbReference type="EMBL" id="FOHT01000050">
    <property type="protein sequence ID" value="SEU12422.1"/>
    <property type="molecule type" value="Genomic_DNA"/>
</dbReference>
<dbReference type="PANTHER" id="PTHR32347:SF23">
    <property type="entry name" value="BLL5650 PROTEIN"/>
    <property type="match status" value="1"/>
</dbReference>
<evidence type="ECO:0000313" key="7">
    <source>
        <dbReference type="EMBL" id="SEU12422.1"/>
    </source>
</evidence>
<dbReference type="STRING" id="1168034.FH5T_11620"/>
<comment type="subcellular location">
    <subcellularLocation>
        <location evidence="1">Cell envelope</location>
    </subcellularLocation>
</comment>
<feature type="domain" description="YknX-like beta-barrel" evidence="5">
    <location>
        <begin position="264"/>
        <end position="336"/>
    </location>
</feature>
<dbReference type="AlphaFoldDB" id="X5E0E3"/>
<sequence>MKKRNWLFAAMAVIILFVVFLIVSGSKNETTQITTTVKKGPFEVLVYSSGQLESENSDHVYVPEEMKDRQTRISSLTITDIVEEGTYVDSGDYVATLDHQAVQEQLKDAQDELEKTLSEYNDSKIDSNLTLSNERDQIINATLDVEERKIAVDESVYESPSEQKKVKMDYDKALRKLEQSKQAYELKTQQEINKVNRKFITYKQVKERVDALEKLMDKLIIYSPKAGIISYHQYEWGGTVETGSRVSQWSPIIATFPNMGNLVTKTFINEIDIALIKPGQKVRIGIDAFPDKTLTGEVATVANMGQLMPKSDAKVFEVKIKVDGSDPELKPAMTTSNTIQASFIEEATYIPIEAVFSNDSLSYVYLSDSKTAQIIEPGEANENYMVINQGLEEGQEVQLLEPEDAGDYKLNGFEIYADMKRKAAEKATDEAAKKKEQKEEKAPEIPQGMALPAGVTITSAN</sequence>
<evidence type="ECO:0000256" key="1">
    <source>
        <dbReference type="ARBA" id="ARBA00004196"/>
    </source>
</evidence>
<dbReference type="Gene3D" id="2.40.420.20">
    <property type="match status" value="1"/>
</dbReference>
<dbReference type="GO" id="GO:0030313">
    <property type="term" value="C:cell envelope"/>
    <property type="evidence" value="ECO:0007669"/>
    <property type="project" value="UniProtKB-SubCell"/>
</dbReference>
<evidence type="ECO:0000256" key="3">
    <source>
        <dbReference type="SAM" id="Coils"/>
    </source>
</evidence>
<feature type="compositionally biased region" description="Basic and acidic residues" evidence="4">
    <location>
        <begin position="426"/>
        <end position="443"/>
    </location>
</feature>
<accession>X5E0E3</accession>
<evidence type="ECO:0000313" key="8">
    <source>
        <dbReference type="Proteomes" id="UP000023772"/>
    </source>
</evidence>
<evidence type="ECO:0000256" key="2">
    <source>
        <dbReference type="ARBA" id="ARBA00023054"/>
    </source>
</evidence>
<evidence type="ECO:0000256" key="4">
    <source>
        <dbReference type="SAM" id="MobiDB-lite"/>
    </source>
</evidence>
<feature type="coiled-coil region" evidence="3">
    <location>
        <begin position="99"/>
        <end position="126"/>
    </location>
</feature>
<reference evidence="6 8" key="1">
    <citation type="submission" date="2014-03" db="EMBL/GenBank/DDBJ databases">
        <title>Complete genome sequence of a deeply braunched marine Bacteroidia bacterium Draconibacterium orientale type strain FH5T.</title>
        <authorList>
            <person name="Li X."/>
            <person name="Wang X."/>
            <person name="Xie Z."/>
            <person name="Du Z."/>
            <person name="Chen G."/>
        </authorList>
    </citation>
    <scope>NUCLEOTIDE SEQUENCE [LARGE SCALE GENOMIC DNA]</scope>
    <source>
        <strain evidence="6 8">FH5</strain>
    </source>
</reference>
<dbReference type="RefSeq" id="WP_051567825.1">
    <property type="nucleotide sequence ID" value="NZ_FOHT01000050.1"/>
</dbReference>
<dbReference type="Gene3D" id="2.40.30.170">
    <property type="match status" value="1"/>
</dbReference>
<dbReference type="PANTHER" id="PTHR32347">
    <property type="entry name" value="EFFLUX SYSTEM COMPONENT YKNX-RELATED"/>
    <property type="match status" value="1"/>
</dbReference>
<gene>
    <name evidence="6" type="ORF">FH5T_11620</name>
    <name evidence="7" type="ORF">SAMN05444285_1506</name>
</gene>
<dbReference type="KEGG" id="dori:FH5T_11620"/>
<dbReference type="OrthoDB" id="1522431at2"/>
<feature type="coiled-coil region" evidence="3">
    <location>
        <begin position="167"/>
        <end position="194"/>
    </location>
</feature>
<keyword evidence="8" id="KW-1185">Reference proteome</keyword>
<feature type="region of interest" description="Disordered" evidence="4">
    <location>
        <begin position="426"/>
        <end position="461"/>
    </location>
</feature>
<dbReference type="InterPro" id="IPR058636">
    <property type="entry name" value="Beta-barrel_YknX"/>
</dbReference>
<dbReference type="HOGENOM" id="CLU_018816_14_2_10"/>
<dbReference type="InterPro" id="IPR050465">
    <property type="entry name" value="UPF0194_transport"/>
</dbReference>
<reference evidence="7 9" key="2">
    <citation type="submission" date="2016-10" db="EMBL/GenBank/DDBJ databases">
        <authorList>
            <person name="de Groot N.N."/>
        </authorList>
    </citation>
    <scope>NUCLEOTIDE SEQUENCE [LARGE SCALE GENOMIC DNA]</scope>
    <source>
        <strain evidence="7 9">DSM 25947</strain>
    </source>
</reference>
<organism evidence="7 9">
    <name type="scientific">Draconibacterium orientale</name>
    <dbReference type="NCBI Taxonomy" id="1168034"/>
    <lineage>
        <taxon>Bacteria</taxon>
        <taxon>Pseudomonadati</taxon>
        <taxon>Bacteroidota</taxon>
        <taxon>Bacteroidia</taxon>
        <taxon>Marinilabiliales</taxon>
        <taxon>Prolixibacteraceae</taxon>
        <taxon>Draconibacterium</taxon>
    </lineage>
</organism>
<dbReference type="eggNOG" id="COG0845">
    <property type="taxonomic scope" value="Bacteria"/>
</dbReference>